<dbReference type="InterPro" id="IPR053137">
    <property type="entry name" value="NLR-like"/>
</dbReference>
<dbReference type="InterPro" id="IPR002182">
    <property type="entry name" value="NB-ARC"/>
</dbReference>
<comment type="caution">
    <text evidence="2">The sequence shown here is derived from an EMBL/GenBank/DDBJ whole genome shotgun (WGS) entry which is preliminary data.</text>
</comment>
<dbReference type="Pfam" id="PF13374">
    <property type="entry name" value="TPR_10"/>
    <property type="match status" value="2"/>
</dbReference>
<dbReference type="Proteomes" id="UP000606194">
    <property type="component" value="Unassembled WGS sequence"/>
</dbReference>
<evidence type="ECO:0000313" key="3">
    <source>
        <dbReference type="Proteomes" id="UP000606194"/>
    </source>
</evidence>
<dbReference type="AlphaFoldDB" id="A0A918LB48"/>
<accession>A0A918LB48</accession>
<dbReference type="Gene3D" id="1.25.40.10">
    <property type="entry name" value="Tetratricopeptide repeat domain"/>
    <property type="match status" value="2"/>
</dbReference>
<dbReference type="InterPro" id="IPR011990">
    <property type="entry name" value="TPR-like_helical_dom_sf"/>
</dbReference>
<dbReference type="Pfam" id="PF00931">
    <property type="entry name" value="NB-ARC"/>
    <property type="match status" value="1"/>
</dbReference>
<dbReference type="Gene3D" id="3.40.50.300">
    <property type="entry name" value="P-loop containing nucleotide triphosphate hydrolases"/>
    <property type="match status" value="1"/>
</dbReference>
<dbReference type="PRINTS" id="PR00364">
    <property type="entry name" value="DISEASERSIST"/>
</dbReference>
<sequence>MTGYSGPAQRTAETSVALIHVSGTGDAIAATGGLANSGYIHELNVGTLTMVLKRGPREPAAWPHQIGLIPPRALSFQPRAELERLKEAIQGGGMAVLTGMGGVGKTQLAADYAHTTWQGGCLDVLVWISASNRSAVISGYAQAGVELCRADSSAPEQAARTFLAWLHPKGGADHCRWLIILDDVSDPADLRGLWPPTSPHGRSVATTRRREAALAGHGRHVIGVGLFTEAEAVAHLSSSLAAHDRHEPTDQLVALASDLGHLPLALSQATAYMVDTGLDCRTYRQLLSDRAKTLTELMPETGALPDDQDVALSAAWSLSIERADRLHPVGLARPMLELAAMLDPNGIPGSVLGSSPALAHLAEHRAITAGSSGRSHEIRPEDAVLALRVLHRLSLIKHTPATENQAVRVHQLIQRATRESLPSDQHGDLARTAGDALVAVWPDVERDSAYSQILRANTEALNEHAPTPLWAPRAHPVLFRAGKSLGEAGLIGAARSYWHELQATAHRSLGSDHPDTLTTSHYLTFWQGEAGDAVGAAAAFAELLEHRTRVLGPDHPDTLVTRANLAYQRGEAGDAAGAAAAFTELLEHRTRVLGPDHPDTLVTQGDVAGWRGMAGDVTGAVAAYAELLEHRTRVLGPDHPNTLNTRGQLAYWRGEAGDAAGALSAYTELLEDRLRVLGPDHPHTLTSRHNVARWRGEMGDTKRATTDFAELLKDRLRILGPDHPRTLKTRSNLARWQGEDGDPEGAASAFAELLTDAMRVLGPDHPETLIIRASLARWQS</sequence>
<proteinExistence type="predicted"/>
<dbReference type="InterPro" id="IPR027417">
    <property type="entry name" value="P-loop_NTPase"/>
</dbReference>
<name>A0A918LB48_9ACTN</name>
<dbReference type="EMBL" id="BMTL01000054">
    <property type="protein sequence ID" value="GGS28049.1"/>
    <property type="molecule type" value="Genomic_DNA"/>
</dbReference>
<gene>
    <name evidence="2" type="ORF">GCM10010269_78330</name>
</gene>
<reference evidence="2" key="1">
    <citation type="journal article" date="2014" name="Int. J. Syst. Evol. Microbiol.">
        <title>Complete genome sequence of Corynebacterium casei LMG S-19264T (=DSM 44701T), isolated from a smear-ripened cheese.</title>
        <authorList>
            <consortium name="US DOE Joint Genome Institute (JGI-PGF)"/>
            <person name="Walter F."/>
            <person name="Albersmeier A."/>
            <person name="Kalinowski J."/>
            <person name="Ruckert C."/>
        </authorList>
    </citation>
    <scope>NUCLEOTIDE SEQUENCE</scope>
    <source>
        <strain evidence="2">JCM 4386</strain>
    </source>
</reference>
<dbReference type="GO" id="GO:0043531">
    <property type="term" value="F:ADP binding"/>
    <property type="evidence" value="ECO:0007669"/>
    <property type="project" value="InterPro"/>
</dbReference>
<dbReference type="RefSeq" id="WP_229878683.1">
    <property type="nucleotide sequence ID" value="NZ_BMTL01000054.1"/>
</dbReference>
<dbReference type="SUPFAM" id="SSF48452">
    <property type="entry name" value="TPR-like"/>
    <property type="match status" value="1"/>
</dbReference>
<evidence type="ECO:0000313" key="2">
    <source>
        <dbReference type="EMBL" id="GGS28049.1"/>
    </source>
</evidence>
<dbReference type="PANTHER" id="PTHR46082:SF6">
    <property type="entry name" value="AAA+ ATPASE DOMAIN-CONTAINING PROTEIN-RELATED"/>
    <property type="match status" value="1"/>
</dbReference>
<feature type="domain" description="NB-ARC" evidence="1">
    <location>
        <begin position="91"/>
        <end position="232"/>
    </location>
</feature>
<protein>
    <submittedName>
        <fullName evidence="2">Tetratricopeptide repeat protein</fullName>
    </submittedName>
</protein>
<organism evidence="2 3">
    <name type="scientific">Streptomyces humidus</name>
    <dbReference type="NCBI Taxonomy" id="52259"/>
    <lineage>
        <taxon>Bacteria</taxon>
        <taxon>Bacillati</taxon>
        <taxon>Actinomycetota</taxon>
        <taxon>Actinomycetes</taxon>
        <taxon>Kitasatosporales</taxon>
        <taxon>Streptomycetaceae</taxon>
        <taxon>Streptomyces</taxon>
    </lineage>
</organism>
<evidence type="ECO:0000259" key="1">
    <source>
        <dbReference type="Pfam" id="PF00931"/>
    </source>
</evidence>
<dbReference type="Pfam" id="PF13424">
    <property type="entry name" value="TPR_12"/>
    <property type="match status" value="1"/>
</dbReference>
<dbReference type="SUPFAM" id="SSF52540">
    <property type="entry name" value="P-loop containing nucleoside triphosphate hydrolases"/>
    <property type="match status" value="1"/>
</dbReference>
<reference evidence="2" key="2">
    <citation type="submission" date="2020-09" db="EMBL/GenBank/DDBJ databases">
        <authorList>
            <person name="Sun Q."/>
            <person name="Ohkuma M."/>
        </authorList>
    </citation>
    <scope>NUCLEOTIDE SEQUENCE</scope>
    <source>
        <strain evidence="2">JCM 4386</strain>
    </source>
</reference>
<dbReference type="PANTHER" id="PTHR46082">
    <property type="entry name" value="ATP/GTP-BINDING PROTEIN-RELATED"/>
    <property type="match status" value="1"/>
</dbReference>
<keyword evidence="3" id="KW-1185">Reference proteome</keyword>